<protein>
    <submittedName>
        <fullName evidence="2">Uncharacterized protein</fullName>
    </submittedName>
</protein>
<proteinExistence type="predicted"/>
<evidence type="ECO:0000256" key="1">
    <source>
        <dbReference type="SAM" id="MobiDB-lite"/>
    </source>
</evidence>
<gene>
    <name evidence="2" type="ORF">BASA50_005294</name>
</gene>
<feature type="region of interest" description="Disordered" evidence="1">
    <location>
        <begin position="493"/>
        <end position="515"/>
    </location>
</feature>
<reference evidence="2 3" key="1">
    <citation type="submission" date="2021-02" db="EMBL/GenBank/DDBJ databases">
        <title>Variation within the Batrachochytrium salamandrivorans European outbreak.</title>
        <authorList>
            <person name="Kelly M."/>
            <person name="Pasmans F."/>
            <person name="Shea T.P."/>
            <person name="Munoz J.F."/>
            <person name="Carranza S."/>
            <person name="Cuomo C.A."/>
            <person name="Martel A."/>
        </authorList>
    </citation>
    <scope>NUCLEOTIDE SEQUENCE [LARGE SCALE GENOMIC DNA]</scope>
    <source>
        <strain evidence="2 3">AMFP18/2</strain>
    </source>
</reference>
<feature type="region of interest" description="Disordered" evidence="1">
    <location>
        <begin position="826"/>
        <end position="858"/>
    </location>
</feature>
<evidence type="ECO:0000313" key="2">
    <source>
        <dbReference type="EMBL" id="KAH6596251.1"/>
    </source>
</evidence>
<feature type="region of interest" description="Disordered" evidence="1">
    <location>
        <begin position="758"/>
        <end position="780"/>
    </location>
</feature>
<evidence type="ECO:0000313" key="3">
    <source>
        <dbReference type="Proteomes" id="UP001648503"/>
    </source>
</evidence>
<organism evidence="2 3">
    <name type="scientific">Batrachochytrium salamandrivorans</name>
    <dbReference type="NCBI Taxonomy" id="1357716"/>
    <lineage>
        <taxon>Eukaryota</taxon>
        <taxon>Fungi</taxon>
        <taxon>Fungi incertae sedis</taxon>
        <taxon>Chytridiomycota</taxon>
        <taxon>Chytridiomycota incertae sedis</taxon>
        <taxon>Chytridiomycetes</taxon>
        <taxon>Rhizophydiales</taxon>
        <taxon>Rhizophydiales incertae sedis</taxon>
        <taxon>Batrachochytrium</taxon>
    </lineage>
</organism>
<feature type="compositionally biased region" description="Low complexity" evidence="1">
    <location>
        <begin position="369"/>
        <end position="382"/>
    </location>
</feature>
<feature type="compositionally biased region" description="Basic and acidic residues" evidence="1">
    <location>
        <begin position="497"/>
        <end position="513"/>
    </location>
</feature>
<feature type="region of interest" description="Disordered" evidence="1">
    <location>
        <begin position="368"/>
        <end position="406"/>
    </location>
</feature>
<dbReference type="EMBL" id="JAFCIX010000242">
    <property type="protein sequence ID" value="KAH6596251.1"/>
    <property type="molecule type" value="Genomic_DNA"/>
</dbReference>
<keyword evidence="3" id="KW-1185">Reference proteome</keyword>
<name>A0ABQ8FG44_9FUNG</name>
<accession>A0ABQ8FG44</accession>
<feature type="compositionally biased region" description="Basic and acidic residues" evidence="1">
    <location>
        <begin position="758"/>
        <end position="768"/>
    </location>
</feature>
<comment type="caution">
    <text evidence="2">The sequence shown here is derived from an EMBL/GenBank/DDBJ whole genome shotgun (WGS) entry which is preliminary data.</text>
</comment>
<sequence length="858" mass="91896">MREEPFLGAALFGSTTVPPYQTGSGEQPQDLESVDAIRFYDRILESSDRKLASLNILGSKAKSEAYSHLVRCVRQSAWYHKMQCQLTLPPIMLGDSLSTSLNFSKDFWDSADALLNASTSTASVSAVNTDAELSASTNSMLESLASSCRSISAQFSFDNHSPFLAQPCTKSSANALFSGTSAEDLSRFTSSVFGAFSMMPAELNFAMSSSNSGVFLPATDEFQMQFPQSTLLSDPDKSMASNDIKHVTMAHELPALPTSTTSADVETSLEVSSSFIFDSYSSSPPPMQQMLQLSASALSGMLSKSAAGSGNRFIDITLPLPGVGGLSSTTFLSSLTEGISLPAPPQEPAEGVMLEIPHMNLVEHHANISQESSLSRPLSPESYHPRRGSPLKDASGDPEFKLPSPVILPDTPLRAISSTTLAGKLDWPALDEMDISTSDSMVLTSSASPVKMELSLDTPLESSSGARMKGSSPAFVTPRTFVLASPISDRAGSLSEIGDKSTMTEDTELRDSSRSASESLFPRLADIDNRMYIDAPQAAVRRFFSRTPDNERFFESDTFLIEHVPLSLSLSLPTLPSNLLGKRRFDCDRPSSCASEPSQATYDSLANHIKFSCELVSNGRSSSAQGHPLTIITACSSTLQMEQPSNSCRENAMILSKSSTLEDRQAITLDCSDFSSTVSAAPLSSPGFSLSNSGTTTSSSGTRVHSFAVVAGQPSFCQEFVAKITDAYELASLPITNTCTTASCVQCVLSPTQRTQDELKDATNKESYQHPTQQLTLTASPSTATSSFIASFFDADEQGGAAILSSDVDNRENFISDLSNSNVIDPLPMISKPHLVNRDISSKRMRSGSSYPSPPDPN</sequence>
<dbReference type="Proteomes" id="UP001648503">
    <property type="component" value="Unassembled WGS sequence"/>
</dbReference>